<feature type="binding site" description="axial binding residue" evidence="8">
    <location>
        <position position="415"/>
    </location>
    <ligand>
        <name>heme</name>
        <dbReference type="ChEBI" id="CHEBI:30413"/>
    </ligand>
    <ligandPart>
        <name>Fe</name>
        <dbReference type="ChEBI" id="CHEBI:18248"/>
    </ligandPart>
</feature>
<protein>
    <submittedName>
        <fullName evidence="10">Cytochrome P450</fullName>
    </submittedName>
</protein>
<dbReference type="CDD" id="cd11062">
    <property type="entry name" value="CYP58-like"/>
    <property type="match status" value="1"/>
</dbReference>
<dbReference type="SUPFAM" id="SSF48264">
    <property type="entry name" value="Cytochrome P450"/>
    <property type="match status" value="1"/>
</dbReference>
<reference evidence="10" key="1">
    <citation type="submission" date="2022-11" db="EMBL/GenBank/DDBJ databases">
        <authorList>
            <person name="Petersen C."/>
        </authorList>
    </citation>
    <scope>NUCLEOTIDE SEQUENCE</scope>
    <source>
        <strain evidence="10">IBT 16849</strain>
    </source>
</reference>
<comment type="cofactor">
    <cofactor evidence="1 8">
        <name>heme</name>
        <dbReference type="ChEBI" id="CHEBI:30413"/>
    </cofactor>
</comment>
<dbReference type="GO" id="GO:0016705">
    <property type="term" value="F:oxidoreductase activity, acting on paired donors, with incorporation or reduction of molecular oxygen"/>
    <property type="evidence" value="ECO:0007669"/>
    <property type="project" value="InterPro"/>
</dbReference>
<evidence type="ECO:0000256" key="8">
    <source>
        <dbReference type="PIRSR" id="PIRSR602401-1"/>
    </source>
</evidence>
<dbReference type="InterPro" id="IPR001128">
    <property type="entry name" value="Cyt_P450"/>
</dbReference>
<dbReference type="PANTHER" id="PTHR24305:SF157">
    <property type="entry name" value="N-ACETYLTRYPTOPHAN 6-HYDROXYLASE IVOC-RELATED"/>
    <property type="match status" value="1"/>
</dbReference>
<dbReference type="GO" id="GO:0020037">
    <property type="term" value="F:heme binding"/>
    <property type="evidence" value="ECO:0007669"/>
    <property type="project" value="InterPro"/>
</dbReference>
<comment type="caution">
    <text evidence="10">The sequence shown here is derived from an EMBL/GenBank/DDBJ whole genome shotgun (WGS) entry which is preliminary data.</text>
</comment>
<evidence type="ECO:0000256" key="2">
    <source>
        <dbReference type="ARBA" id="ARBA00010617"/>
    </source>
</evidence>
<gene>
    <name evidence="10" type="ORF">N7472_006395</name>
</gene>
<dbReference type="GO" id="GO:0004497">
    <property type="term" value="F:monooxygenase activity"/>
    <property type="evidence" value="ECO:0007669"/>
    <property type="project" value="UniProtKB-KW"/>
</dbReference>
<dbReference type="PROSITE" id="PS00086">
    <property type="entry name" value="CYTOCHROME_P450"/>
    <property type="match status" value="1"/>
</dbReference>
<keyword evidence="4 8" id="KW-0479">Metal-binding</keyword>
<evidence type="ECO:0000256" key="5">
    <source>
        <dbReference type="ARBA" id="ARBA00023002"/>
    </source>
</evidence>
<dbReference type="EMBL" id="JAPQKP010000004">
    <property type="protein sequence ID" value="KAJ5193929.1"/>
    <property type="molecule type" value="Genomic_DNA"/>
</dbReference>
<dbReference type="PANTHER" id="PTHR24305">
    <property type="entry name" value="CYTOCHROME P450"/>
    <property type="match status" value="1"/>
</dbReference>
<dbReference type="AlphaFoldDB" id="A0A9W9M9P7"/>
<evidence type="ECO:0000256" key="4">
    <source>
        <dbReference type="ARBA" id="ARBA00022723"/>
    </source>
</evidence>
<name>A0A9W9M9P7_9EURO</name>
<dbReference type="Pfam" id="PF00067">
    <property type="entry name" value="p450"/>
    <property type="match status" value="2"/>
</dbReference>
<sequence>MAQYLGNLPFHVDDFPENWKSQAIYVSITGFLTYNVLLAIYRLTLHPLSNIPGPKLAAFTYWYEIYYEVFLGGKYFHQVLDMHQQYAPHSIIATVNHDLHRVRRNSINGFFSVASIGRLEPIIVEKTEALLERLKPTNGSLEEGRKGKILQMHHVFKAYASDVITTYAFGDSFHFMNEKDFGHAYFGSTDKYFSLTHVFGHFPVVMRLVNACPAWVLGIFIPNLKVMAEKQTWWLKRVRTIRASPNPDEIKSTIFEGILASSLPPRKRPMREWHTTRTYTLTAAIYELLAHPDELKKVKDELATAIPKKGVVPTFSDVSTLPYFNAMIQEILRLHPGVLSRMQRISPIEPIVYKDKARGQTYVLPPGTCTSMSALIAHLNPDVFEDPTVFRPQRWLDNPQLVRGFIGFSRGTRNCVGMNLARREMAIVLATILNTYELYQGQEGRTLELYKTVRERDIDASSEMIVPFPAKGSYGLRVKVRY</sequence>
<dbReference type="InterPro" id="IPR017972">
    <property type="entry name" value="Cyt_P450_CS"/>
</dbReference>
<comment type="similarity">
    <text evidence="2 9">Belongs to the cytochrome P450 family.</text>
</comment>
<keyword evidence="7 9" id="KW-0503">Monooxygenase</keyword>
<organism evidence="10 11">
    <name type="scientific">Penicillium cf. griseofulvum</name>
    <dbReference type="NCBI Taxonomy" id="2972120"/>
    <lineage>
        <taxon>Eukaryota</taxon>
        <taxon>Fungi</taxon>
        <taxon>Dikarya</taxon>
        <taxon>Ascomycota</taxon>
        <taxon>Pezizomycotina</taxon>
        <taxon>Eurotiomycetes</taxon>
        <taxon>Eurotiomycetidae</taxon>
        <taxon>Eurotiales</taxon>
        <taxon>Aspergillaceae</taxon>
        <taxon>Penicillium</taxon>
    </lineage>
</organism>
<keyword evidence="11" id="KW-1185">Reference proteome</keyword>
<evidence type="ECO:0000256" key="9">
    <source>
        <dbReference type="RuleBase" id="RU000461"/>
    </source>
</evidence>
<proteinExistence type="inferred from homology"/>
<dbReference type="InterPro" id="IPR002401">
    <property type="entry name" value="Cyt_P450_E_grp-I"/>
</dbReference>
<evidence type="ECO:0000256" key="6">
    <source>
        <dbReference type="ARBA" id="ARBA00023004"/>
    </source>
</evidence>
<dbReference type="InterPro" id="IPR050121">
    <property type="entry name" value="Cytochrome_P450_monoxygenase"/>
</dbReference>
<dbReference type="PRINTS" id="PR00385">
    <property type="entry name" value="P450"/>
</dbReference>
<evidence type="ECO:0000256" key="3">
    <source>
        <dbReference type="ARBA" id="ARBA00022617"/>
    </source>
</evidence>
<evidence type="ECO:0000313" key="10">
    <source>
        <dbReference type="EMBL" id="KAJ5193929.1"/>
    </source>
</evidence>
<accession>A0A9W9M9P7</accession>
<dbReference type="Gene3D" id="1.10.630.10">
    <property type="entry name" value="Cytochrome P450"/>
    <property type="match status" value="1"/>
</dbReference>
<keyword evidence="5 9" id="KW-0560">Oxidoreductase</keyword>
<dbReference type="PRINTS" id="PR00463">
    <property type="entry name" value="EP450I"/>
</dbReference>
<reference evidence="10" key="2">
    <citation type="journal article" date="2023" name="IMA Fungus">
        <title>Comparative genomic study of the Penicillium genus elucidates a diverse pangenome and 15 lateral gene transfer events.</title>
        <authorList>
            <person name="Petersen C."/>
            <person name="Sorensen T."/>
            <person name="Nielsen M.R."/>
            <person name="Sondergaard T.E."/>
            <person name="Sorensen J.L."/>
            <person name="Fitzpatrick D.A."/>
            <person name="Frisvad J.C."/>
            <person name="Nielsen K.L."/>
        </authorList>
    </citation>
    <scope>NUCLEOTIDE SEQUENCE</scope>
    <source>
        <strain evidence="10">IBT 16849</strain>
    </source>
</reference>
<dbReference type="InterPro" id="IPR036396">
    <property type="entry name" value="Cyt_P450_sf"/>
</dbReference>
<dbReference type="GO" id="GO:0043386">
    <property type="term" value="P:mycotoxin biosynthetic process"/>
    <property type="evidence" value="ECO:0007669"/>
    <property type="project" value="UniProtKB-ARBA"/>
</dbReference>
<keyword evidence="3 8" id="KW-0349">Heme</keyword>
<evidence type="ECO:0000256" key="1">
    <source>
        <dbReference type="ARBA" id="ARBA00001971"/>
    </source>
</evidence>
<dbReference type="GO" id="GO:0005506">
    <property type="term" value="F:iron ion binding"/>
    <property type="evidence" value="ECO:0007669"/>
    <property type="project" value="InterPro"/>
</dbReference>
<evidence type="ECO:0000256" key="7">
    <source>
        <dbReference type="ARBA" id="ARBA00023033"/>
    </source>
</evidence>
<evidence type="ECO:0000313" key="11">
    <source>
        <dbReference type="Proteomes" id="UP001150879"/>
    </source>
</evidence>
<dbReference type="Proteomes" id="UP001150879">
    <property type="component" value="Unassembled WGS sequence"/>
</dbReference>
<keyword evidence="6 8" id="KW-0408">Iron</keyword>